<name>D1ANY4_SEBTE</name>
<dbReference type="PANTHER" id="PTHR30535">
    <property type="entry name" value="VITAMIN B12-BINDING PROTEIN"/>
    <property type="match status" value="1"/>
</dbReference>
<reference evidence="3" key="1">
    <citation type="submission" date="2009-09" db="EMBL/GenBank/DDBJ databases">
        <title>The complete chromosome of Sebaldella termitidis ATCC 33386.</title>
        <authorList>
            <consortium name="US DOE Joint Genome Institute (JGI-PGF)"/>
            <person name="Lucas S."/>
            <person name="Copeland A."/>
            <person name="Lapidus A."/>
            <person name="Glavina del Rio T."/>
            <person name="Dalin E."/>
            <person name="Tice H."/>
            <person name="Bruce D."/>
            <person name="Goodwin L."/>
            <person name="Pitluck S."/>
            <person name="Kyrpides N."/>
            <person name="Mavromatis K."/>
            <person name="Ivanova N."/>
            <person name="Mikhailova N."/>
            <person name="Sims D."/>
            <person name="Meincke L."/>
            <person name="Brettin T."/>
            <person name="Detter J.C."/>
            <person name="Han C."/>
            <person name="Larimer F."/>
            <person name="Land M."/>
            <person name="Hauser L."/>
            <person name="Markowitz V."/>
            <person name="Cheng J.F."/>
            <person name="Hugenholtz P."/>
            <person name="Woyke T."/>
            <person name="Wu D."/>
            <person name="Eisen J.A."/>
        </authorList>
    </citation>
    <scope>NUCLEOTIDE SEQUENCE [LARGE SCALE GENOMIC DNA]</scope>
    <source>
        <strain evidence="3">ATCC 33386 / NCTC 11300</strain>
    </source>
</reference>
<protein>
    <submittedName>
        <fullName evidence="2">Periplasmic binding protein</fullName>
    </submittedName>
</protein>
<dbReference type="KEGG" id="str:Sterm_0585"/>
<dbReference type="RefSeq" id="WP_012860054.1">
    <property type="nucleotide sequence ID" value="NC_013517.1"/>
</dbReference>
<dbReference type="SUPFAM" id="SSF53807">
    <property type="entry name" value="Helical backbone' metal receptor"/>
    <property type="match status" value="1"/>
</dbReference>
<evidence type="ECO:0000313" key="3">
    <source>
        <dbReference type="Proteomes" id="UP000000845"/>
    </source>
</evidence>
<dbReference type="AlphaFoldDB" id="D1ANY4"/>
<dbReference type="STRING" id="526218.Sterm_0585"/>
<dbReference type="InterPro" id="IPR050902">
    <property type="entry name" value="ABC_Transporter_SBP"/>
</dbReference>
<feature type="domain" description="Fe/B12 periplasmic-binding" evidence="1">
    <location>
        <begin position="41"/>
        <end position="290"/>
    </location>
</feature>
<organism evidence="2 3">
    <name type="scientific">Sebaldella termitidis (strain ATCC 33386 / NCTC 11300)</name>
    <dbReference type="NCBI Taxonomy" id="526218"/>
    <lineage>
        <taxon>Bacteria</taxon>
        <taxon>Fusobacteriati</taxon>
        <taxon>Fusobacteriota</taxon>
        <taxon>Fusobacteriia</taxon>
        <taxon>Fusobacteriales</taxon>
        <taxon>Leptotrichiaceae</taxon>
        <taxon>Sebaldella</taxon>
    </lineage>
</organism>
<proteinExistence type="predicted"/>
<dbReference type="GO" id="GO:0071281">
    <property type="term" value="P:cellular response to iron ion"/>
    <property type="evidence" value="ECO:0007669"/>
    <property type="project" value="TreeGrafter"/>
</dbReference>
<dbReference type="PROSITE" id="PS51257">
    <property type="entry name" value="PROKAR_LIPOPROTEIN"/>
    <property type="match status" value="1"/>
</dbReference>
<dbReference type="eggNOG" id="COG0614">
    <property type="taxonomic scope" value="Bacteria"/>
</dbReference>
<accession>D1ANY4</accession>
<dbReference type="PROSITE" id="PS50983">
    <property type="entry name" value="FE_B12_PBP"/>
    <property type="match status" value="1"/>
</dbReference>
<dbReference type="Pfam" id="PF01497">
    <property type="entry name" value="Peripla_BP_2"/>
    <property type="match status" value="1"/>
</dbReference>
<evidence type="ECO:0000313" key="2">
    <source>
        <dbReference type="EMBL" id="ACZ07458.1"/>
    </source>
</evidence>
<keyword evidence="3" id="KW-1185">Reference proteome</keyword>
<dbReference type="Proteomes" id="UP000000845">
    <property type="component" value="Chromosome"/>
</dbReference>
<reference evidence="2 3" key="2">
    <citation type="journal article" date="2010" name="Stand. Genomic Sci.">
        <title>Complete genome sequence of Sebaldella termitidis type strain (NCTC 11300).</title>
        <authorList>
            <person name="Harmon-Smith M."/>
            <person name="Celia L."/>
            <person name="Chertkov O."/>
            <person name="Lapidus A."/>
            <person name="Copeland A."/>
            <person name="Glavina Del Rio T."/>
            <person name="Nolan M."/>
            <person name="Lucas S."/>
            <person name="Tice H."/>
            <person name="Cheng J.F."/>
            <person name="Han C."/>
            <person name="Detter J.C."/>
            <person name="Bruce D."/>
            <person name="Goodwin L."/>
            <person name="Pitluck S."/>
            <person name="Pati A."/>
            <person name="Liolios K."/>
            <person name="Ivanova N."/>
            <person name="Mavromatis K."/>
            <person name="Mikhailova N."/>
            <person name="Chen A."/>
            <person name="Palaniappan K."/>
            <person name="Land M."/>
            <person name="Hauser L."/>
            <person name="Chang Y.J."/>
            <person name="Jeffries C.D."/>
            <person name="Brettin T."/>
            <person name="Goker M."/>
            <person name="Beck B."/>
            <person name="Bristow J."/>
            <person name="Eisen J.A."/>
            <person name="Markowitz V."/>
            <person name="Hugenholtz P."/>
            <person name="Kyrpides N.C."/>
            <person name="Klenk H.P."/>
            <person name="Chen F."/>
        </authorList>
    </citation>
    <scope>NUCLEOTIDE SEQUENCE [LARGE SCALE GENOMIC DNA]</scope>
    <source>
        <strain evidence="3">ATCC 33386 / NCTC 11300</strain>
    </source>
</reference>
<dbReference type="InterPro" id="IPR002491">
    <property type="entry name" value="ABC_transptr_periplasmic_BD"/>
</dbReference>
<dbReference type="PANTHER" id="PTHR30535:SF34">
    <property type="entry name" value="MOLYBDATE-BINDING PROTEIN MOLA"/>
    <property type="match status" value="1"/>
</dbReference>
<dbReference type="HOGENOM" id="CLU_038034_2_6_0"/>
<gene>
    <name evidence="2" type="ordered locus">Sterm_0585</name>
</gene>
<dbReference type="EMBL" id="CP001739">
    <property type="protein sequence ID" value="ACZ07458.1"/>
    <property type="molecule type" value="Genomic_DNA"/>
</dbReference>
<sequence>MYKKRIIMFLMIVLGALGLISCGKEPEAKEEAVKETTVYKKIVVLDPAVVEMLYLLNAEDRIAAVAHSQTTGIWPEDKTKDLPDVGTLAKPSLEKIISFSPDLVVLSIHSTGLAKDLEAHGIKTVSFPANSFDDIFNNFLEVGKLIGKENEAQKITAEKKEKLEEIKKSEPLNKKGAFIYSASPMMAFGENSLPGEVLKIYGVENLTDKVKGERPILTPEYVIEENPDFLLVGLGVSSEDEIVTANPQLKDTNAVKNKNIIKVNSQALLRGSPRIVDETMNLYEEIKNLK</sequence>
<evidence type="ECO:0000259" key="1">
    <source>
        <dbReference type="PROSITE" id="PS50983"/>
    </source>
</evidence>
<dbReference type="Gene3D" id="3.40.50.1980">
    <property type="entry name" value="Nitrogenase molybdenum iron protein domain"/>
    <property type="match status" value="2"/>
</dbReference>